<dbReference type="InterPro" id="IPR029063">
    <property type="entry name" value="SAM-dependent_MTases_sf"/>
</dbReference>
<keyword evidence="3 7" id="KW-0808">Transferase</keyword>
<keyword evidence="4" id="KW-0949">S-adenosyl-L-methionine</keyword>
<dbReference type="Proteomes" id="UP000317371">
    <property type="component" value="Unassembled WGS sequence"/>
</dbReference>
<evidence type="ECO:0000256" key="1">
    <source>
        <dbReference type="ARBA" id="ARBA00006594"/>
    </source>
</evidence>
<dbReference type="AlphaFoldDB" id="A0A540VH86"/>
<name>A0A540VH86_9CHLR</name>
<sequence length="572" mass="63736">MGARSMPSTLNDADNPRHVPMASGKSVQPQASPVAIGPPRGRAMLQWEGKQAPQQVIAPPAIQLEAHRALAAEREAGEPAWDAPADETTAEDPSNRLFYGDNKAVLAHLLRPPPHGPGLGGQVRLIYIDPPFDSGSDYTRKIRLRTGRRPVVGEQVQYGDRWPGDSYLQFMYERLLLLRELLAEDGSIWVHCDYRQVHRLHLLLEEVFGPENYLNTIAWRSQVARGAKVNAFYFPFSTQYIEIFAKNRAAPTLWQPQKKRLIFTRRQAAARFMEDERGFFRTSDPGTYSFARLKALHAEGRLYAPYGGDIIVDEKQRRVYASNGGNIGVKYYLTDLGDGRYAVERGVDNLWDDIPGLGTTPGEDVGYPTQKTEALLRRIIAASTRPGDLVLDCFVGSGTSVVVAQKMGRRWIAADLNYGAIQTTRQRLQRLGAAPGGRPTPGFTLWQVGEPPPPASEPAGTAVDLEIRRRAGEDGQTASHWVEVRIRDYRTDALAAWLRSHPRPDWRALVDAVEIDMAYDGQIFRSCLVDVPAHRRAQVSGLYRLPAAPHPTVVAVRITDIYGHETLVTRTV</sequence>
<feature type="compositionally biased region" description="Polar residues" evidence="5">
    <location>
        <begin position="1"/>
        <end position="12"/>
    </location>
</feature>
<dbReference type="GO" id="GO:0003677">
    <property type="term" value="F:DNA binding"/>
    <property type="evidence" value="ECO:0007669"/>
    <property type="project" value="InterPro"/>
</dbReference>
<evidence type="ECO:0000259" key="6">
    <source>
        <dbReference type="Pfam" id="PF01555"/>
    </source>
</evidence>
<dbReference type="PROSITE" id="PS00092">
    <property type="entry name" value="N6_MTASE"/>
    <property type="match status" value="1"/>
</dbReference>
<feature type="region of interest" description="Disordered" evidence="5">
    <location>
        <begin position="1"/>
        <end position="40"/>
    </location>
</feature>
<dbReference type="Pfam" id="PF01555">
    <property type="entry name" value="N6_N4_Mtase"/>
    <property type="match status" value="1"/>
</dbReference>
<comment type="similarity">
    <text evidence="1">Belongs to the N(4)/N(6)-methyltransferase family.</text>
</comment>
<evidence type="ECO:0000313" key="8">
    <source>
        <dbReference type="Proteomes" id="UP000317371"/>
    </source>
</evidence>
<keyword evidence="8" id="KW-1185">Reference proteome</keyword>
<evidence type="ECO:0000256" key="4">
    <source>
        <dbReference type="ARBA" id="ARBA00022691"/>
    </source>
</evidence>
<dbReference type="EMBL" id="VIGC01000009">
    <property type="protein sequence ID" value="TQE96114.1"/>
    <property type="molecule type" value="Genomic_DNA"/>
</dbReference>
<dbReference type="GO" id="GO:0008170">
    <property type="term" value="F:N-methyltransferase activity"/>
    <property type="evidence" value="ECO:0007669"/>
    <property type="project" value="InterPro"/>
</dbReference>
<keyword evidence="2 7" id="KW-0489">Methyltransferase</keyword>
<accession>A0A540VH86</accession>
<comment type="caution">
    <text evidence="7">The sequence shown here is derived from an EMBL/GenBank/DDBJ whole genome shotgun (WGS) entry which is preliminary data.</text>
</comment>
<dbReference type="OrthoDB" id="9800801at2"/>
<dbReference type="InterPro" id="IPR002941">
    <property type="entry name" value="DNA_methylase_N4/N6"/>
</dbReference>
<evidence type="ECO:0000256" key="2">
    <source>
        <dbReference type="ARBA" id="ARBA00022603"/>
    </source>
</evidence>
<protein>
    <submittedName>
        <fullName evidence="7">Site-specific DNA-methyltransferase</fullName>
    </submittedName>
</protein>
<dbReference type="Gene3D" id="3.40.50.150">
    <property type="entry name" value="Vaccinia Virus protein VP39"/>
    <property type="match status" value="1"/>
</dbReference>
<feature type="domain" description="DNA methylase N-4/N-6" evidence="6">
    <location>
        <begin position="123"/>
        <end position="423"/>
    </location>
</feature>
<evidence type="ECO:0000256" key="5">
    <source>
        <dbReference type="SAM" id="MobiDB-lite"/>
    </source>
</evidence>
<organism evidence="7 8">
    <name type="scientific">Litorilinea aerophila</name>
    <dbReference type="NCBI Taxonomy" id="1204385"/>
    <lineage>
        <taxon>Bacteria</taxon>
        <taxon>Bacillati</taxon>
        <taxon>Chloroflexota</taxon>
        <taxon>Caldilineae</taxon>
        <taxon>Caldilineales</taxon>
        <taxon>Caldilineaceae</taxon>
        <taxon>Litorilinea</taxon>
    </lineage>
</organism>
<dbReference type="SUPFAM" id="SSF53335">
    <property type="entry name" value="S-adenosyl-L-methionine-dependent methyltransferases"/>
    <property type="match status" value="1"/>
</dbReference>
<evidence type="ECO:0000313" key="7">
    <source>
        <dbReference type="EMBL" id="TQE96114.1"/>
    </source>
</evidence>
<dbReference type="GO" id="GO:0032259">
    <property type="term" value="P:methylation"/>
    <property type="evidence" value="ECO:0007669"/>
    <property type="project" value="UniProtKB-KW"/>
</dbReference>
<reference evidence="7 8" key="1">
    <citation type="submission" date="2019-06" db="EMBL/GenBank/DDBJ databases">
        <title>Genome sequence of Litorilinea aerophila BAA-2444.</title>
        <authorList>
            <person name="Maclea K.S."/>
            <person name="Maurais E.G."/>
            <person name="Iannazzi L.C."/>
        </authorList>
    </citation>
    <scope>NUCLEOTIDE SEQUENCE [LARGE SCALE GENOMIC DNA]</scope>
    <source>
        <strain evidence="7 8">ATCC BAA-2444</strain>
    </source>
</reference>
<dbReference type="InParanoid" id="A0A540VH86"/>
<feature type="region of interest" description="Disordered" evidence="5">
    <location>
        <begin position="73"/>
        <end position="94"/>
    </location>
</feature>
<dbReference type="InterPro" id="IPR002052">
    <property type="entry name" value="DNA_methylase_N6_adenine_CS"/>
</dbReference>
<gene>
    <name evidence="7" type="ORF">FKZ61_08480</name>
</gene>
<dbReference type="PRINTS" id="PR00506">
    <property type="entry name" value="D21N6MTFRASE"/>
</dbReference>
<dbReference type="InterPro" id="IPR002295">
    <property type="entry name" value="N4/N6-MTase_EcoPI_Mod-like"/>
</dbReference>
<proteinExistence type="inferred from homology"/>
<evidence type="ECO:0000256" key="3">
    <source>
        <dbReference type="ARBA" id="ARBA00022679"/>
    </source>
</evidence>